<dbReference type="InterPro" id="IPR036397">
    <property type="entry name" value="RNaseH_sf"/>
</dbReference>
<dbReference type="EMBL" id="CM001883">
    <property type="protein sequence ID" value="EOY10114.1"/>
    <property type="molecule type" value="Genomic_DNA"/>
</dbReference>
<dbReference type="InParanoid" id="A0A061F6I2"/>
<sequence length="115" mass="13305">MVILLLFFSKVIGWSDSNMAEILAIKDVVLFYVALIWCSSHALWIETDSINAVKWIQDPSNAPWRLRSHVIQLSNQLSKVRNWRINHIRKSANEAIDSLAKEGIQWERNLFLVSS</sequence>
<protein>
    <recommendedName>
        <fullName evidence="1">RNase H type-1 domain-containing protein</fullName>
    </recommendedName>
</protein>
<dbReference type="SUPFAM" id="SSF53098">
    <property type="entry name" value="Ribonuclease H-like"/>
    <property type="match status" value="1"/>
</dbReference>
<dbReference type="Gramene" id="EOY10114">
    <property type="protein sequence ID" value="EOY10114"/>
    <property type="gene ID" value="TCM_025492"/>
</dbReference>
<dbReference type="CDD" id="cd06222">
    <property type="entry name" value="RNase_H_like"/>
    <property type="match status" value="1"/>
</dbReference>
<evidence type="ECO:0000313" key="2">
    <source>
        <dbReference type="EMBL" id="EOY10114.1"/>
    </source>
</evidence>
<evidence type="ECO:0000259" key="1">
    <source>
        <dbReference type="Pfam" id="PF13456"/>
    </source>
</evidence>
<dbReference type="PANTHER" id="PTHR33033">
    <property type="entry name" value="POLYNUCLEOTIDYL TRANSFERASE, RIBONUCLEASE H-LIKE SUPERFAMILY PROTEIN-RELATED"/>
    <property type="match status" value="1"/>
</dbReference>
<feature type="domain" description="RNase H type-1" evidence="1">
    <location>
        <begin position="12"/>
        <end position="102"/>
    </location>
</feature>
<dbReference type="Gene3D" id="3.30.420.10">
    <property type="entry name" value="Ribonuclease H-like superfamily/Ribonuclease H"/>
    <property type="match status" value="1"/>
</dbReference>
<evidence type="ECO:0000313" key="3">
    <source>
        <dbReference type="Proteomes" id="UP000026915"/>
    </source>
</evidence>
<dbReference type="InterPro" id="IPR002156">
    <property type="entry name" value="RNaseH_domain"/>
</dbReference>
<dbReference type="Pfam" id="PF13456">
    <property type="entry name" value="RVT_3"/>
    <property type="match status" value="1"/>
</dbReference>
<name>A0A061F6I2_THECC</name>
<dbReference type="HOGENOM" id="CLU_000680_21_3_1"/>
<gene>
    <name evidence="2" type="ORF">TCM_025492</name>
</gene>
<organism evidence="2 3">
    <name type="scientific">Theobroma cacao</name>
    <name type="common">Cacao</name>
    <name type="synonym">Cocoa</name>
    <dbReference type="NCBI Taxonomy" id="3641"/>
    <lineage>
        <taxon>Eukaryota</taxon>
        <taxon>Viridiplantae</taxon>
        <taxon>Streptophyta</taxon>
        <taxon>Embryophyta</taxon>
        <taxon>Tracheophyta</taxon>
        <taxon>Spermatophyta</taxon>
        <taxon>Magnoliopsida</taxon>
        <taxon>eudicotyledons</taxon>
        <taxon>Gunneridae</taxon>
        <taxon>Pentapetalae</taxon>
        <taxon>rosids</taxon>
        <taxon>malvids</taxon>
        <taxon>Malvales</taxon>
        <taxon>Malvaceae</taxon>
        <taxon>Byttnerioideae</taxon>
        <taxon>Theobroma</taxon>
    </lineage>
</organism>
<keyword evidence="3" id="KW-1185">Reference proteome</keyword>
<dbReference type="InterPro" id="IPR012337">
    <property type="entry name" value="RNaseH-like_sf"/>
</dbReference>
<dbReference type="GO" id="GO:0004523">
    <property type="term" value="F:RNA-DNA hybrid ribonuclease activity"/>
    <property type="evidence" value="ECO:0007669"/>
    <property type="project" value="InterPro"/>
</dbReference>
<dbReference type="PANTHER" id="PTHR33033:SF121">
    <property type="entry name" value="POLYNUCLEOTIDYL TRANSFERASE, RIBONUCLEASE H-LIKE SUPERFAMILY PROTEIN"/>
    <property type="match status" value="1"/>
</dbReference>
<accession>A0A061F6I2</accession>
<dbReference type="AlphaFoldDB" id="A0A061F6I2"/>
<dbReference type="GO" id="GO:0003676">
    <property type="term" value="F:nucleic acid binding"/>
    <property type="evidence" value="ECO:0007669"/>
    <property type="project" value="InterPro"/>
</dbReference>
<proteinExistence type="predicted"/>
<dbReference type="InterPro" id="IPR044730">
    <property type="entry name" value="RNase_H-like_dom_plant"/>
</dbReference>
<reference evidence="2 3" key="1">
    <citation type="journal article" date="2013" name="Genome Biol.">
        <title>The genome sequence of the most widely cultivated cacao type and its use to identify candidate genes regulating pod color.</title>
        <authorList>
            <person name="Motamayor J.C."/>
            <person name="Mockaitis K."/>
            <person name="Schmutz J."/>
            <person name="Haiminen N."/>
            <person name="Iii D.L."/>
            <person name="Cornejo O."/>
            <person name="Findley S.D."/>
            <person name="Zheng P."/>
            <person name="Utro F."/>
            <person name="Royaert S."/>
            <person name="Saski C."/>
            <person name="Jenkins J."/>
            <person name="Podicheti R."/>
            <person name="Zhao M."/>
            <person name="Scheffler B.E."/>
            <person name="Stack J.C."/>
            <person name="Feltus F.A."/>
            <person name="Mustiga G.M."/>
            <person name="Amores F."/>
            <person name="Phillips W."/>
            <person name="Marelli J.P."/>
            <person name="May G.D."/>
            <person name="Shapiro H."/>
            <person name="Ma J."/>
            <person name="Bustamante C.D."/>
            <person name="Schnell R.J."/>
            <person name="Main D."/>
            <person name="Gilbert D."/>
            <person name="Parida L."/>
            <person name="Kuhn D.N."/>
        </authorList>
    </citation>
    <scope>NUCLEOTIDE SEQUENCE [LARGE SCALE GENOMIC DNA]</scope>
    <source>
        <strain evidence="3">cv. Matina 1-6</strain>
    </source>
</reference>
<dbReference type="Proteomes" id="UP000026915">
    <property type="component" value="Chromosome 5"/>
</dbReference>